<evidence type="ECO:0000313" key="2">
    <source>
        <dbReference type="EMBL" id="KAL2868505.1"/>
    </source>
</evidence>
<sequence>MCHHSTKQPNFTQKTSSITPPLQARPDMDGWWYCCHCKHMNNPELTVGHCFNCAHPRCGSCPDGATYGF</sequence>
<feature type="region of interest" description="Disordered" evidence="1">
    <location>
        <begin position="1"/>
        <end position="22"/>
    </location>
</feature>
<evidence type="ECO:0000313" key="3">
    <source>
        <dbReference type="Proteomes" id="UP001610432"/>
    </source>
</evidence>
<evidence type="ECO:0000256" key="1">
    <source>
        <dbReference type="SAM" id="MobiDB-lite"/>
    </source>
</evidence>
<accession>A0ABR4LVD2</accession>
<dbReference type="GeneID" id="98150060"/>
<proteinExistence type="predicted"/>
<dbReference type="Proteomes" id="UP001610432">
    <property type="component" value="Unassembled WGS sequence"/>
</dbReference>
<feature type="compositionally biased region" description="Polar residues" evidence="1">
    <location>
        <begin position="7"/>
        <end position="20"/>
    </location>
</feature>
<name>A0ABR4LVD2_9EURO</name>
<dbReference type="RefSeq" id="XP_070887484.1">
    <property type="nucleotide sequence ID" value="XM_071034988.1"/>
</dbReference>
<reference evidence="2 3" key="1">
    <citation type="submission" date="2024-07" db="EMBL/GenBank/DDBJ databases">
        <title>Section-level genome sequencing and comparative genomics of Aspergillus sections Usti and Cavernicolus.</title>
        <authorList>
            <consortium name="Lawrence Berkeley National Laboratory"/>
            <person name="Nybo J.L."/>
            <person name="Vesth T.C."/>
            <person name="Theobald S."/>
            <person name="Frisvad J.C."/>
            <person name="Larsen T.O."/>
            <person name="Kjaerboelling I."/>
            <person name="Rothschild-Mancinelli K."/>
            <person name="Lyhne E.K."/>
            <person name="Kogle M.E."/>
            <person name="Barry K."/>
            <person name="Clum A."/>
            <person name="Na H."/>
            <person name="Ledsgaard L."/>
            <person name="Lin J."/>
            <person name="Lipzen A."/>
            <person name="Kuo A."/>
            <person name="Riley R."/>
            <person name="Mondo S."/>
            <person name="Labutti K."/>
            <person name="Haridas S."/>
            <person name="Pangalinan J."/>
            <person name="Salamov A.A."/>
            <person name="Simmons B.A."/>
            <person name="Magnuson J.K."/>
            <person name="Chen J."/>
            <person name="Drula E."/>
            <person name="Henrissat B."/>
            <person name="Wiebenga A."/>
            <person name="Lubbers R.J."/>
            <person name="Gomes A.C."/>
            <person name="Macurrencykelacurrency M.R."/>
            <person name="Stajich J."/>
            <person name="Grigoriev I.V."/>
            <person name="Mortensen U.H."/>
            <person name="De Vries R.P."/>
            <person name="Baker S.E."/>
            <person name="Andersen M.R."/>
        </authorList>
    </citation>
    <scope>NUCLEOTIDE SEQUENCE [LARGE SCALE GENOMIC DNA]</scope>
    <source>
        <strain evidence="2 3">CBS 449.75</strain>
    </source>
</reference>
<keyword evidence="3" id="KW-1185">Reference proteome</keyword>
<dbReference type="EMBL" id="JBFXLQ010000013">
    <property type="protein sequence ID" value="KAL2868505.1"/>
    <property type="molecule type" value="Genomic_DNA"/>
</dbReference>
<evidence type="ECO:0008006" key="4">
    <source>
        <dbReference type="Google" id="ProtNLM"/>
    </source>
</evidence>
<comment type="caution">
    <text evidence="2">The sequence shown here is derived from an EMBL/GenBank/DDBJ whole genome shotgun (WGS) entry which is preliminary data.</text>
</comment>
<gene>
    <name evidence="2" type="ORF">BJX67DRAFT_42264</name>
</gene>
<organism evidence="2 3">
    <name type="scientific">Aspergillus lucknowensis</name>
    <dbReference type="NCBI Taxonomy" id="176173"/>
    <lineage>
        <taxon>Eukaryota</taxon>
        <taxon>Fungi</taxon>
        <taxon>Dikarya</taxon>
        <taxon>Ascomycota</taxon>
        <taxon>Pezizomycotina</taxon>
        <taxon>Eurotiomycetes</taxon>
        <taxon>Eurotiomycetidae</taxon>
        <taxon>Eurotiales</taxon>
        <taxon>Aspergillaceae</taxon>
        <taxon>Aspergillus</taxon>
        <taxon>Aspergillus subgen. Nidulantes</taxon>
    </lineage>
</organism>
<protein>
    <recommendedName>
        <fullName evidence="4">RanBP2-type domain-containing protein</fullName>
    </recommendedName>
</protein>